<dbReference type="InterPro" id="IPR004095">
    <property type="entry name" value="TGS"/>
</dbReference>
<dbReference type="SUPFAM" id="SSF109604">
    <property type="entry name" value="HD-domain/PDEase-like"/>
    <property type="match status" value="1"/>
</dbReference>
<dbReference type="SUPFAM" id="SSF81301">
    <property type="entry name" value="Nucleotidyltransferase"/>
    <property type="match status" value="1"/>
</dbReference>
<dbReference type="InterPro" id="IPR004811">
    <property type="entry name" value="RelA/Spo_fam"/>
</dbReference>
<dbReference type="Gene3D" id="3.10.20.30">
    <property type="match status" value="1"/>
</dbReference>
<gene>
    <name evidence="5" type="ORF">COS54_02510</name>
</gene>
<evidence type="ECO:0000256" key="1">
    <source>
        <dbReference type="ARBA" id="ARBA00025704"/>
    </source>
</evidence>
<dbReference type="CDD" id="cd05399">
    <property type="entry name" value="NT_Rel-Spo_like"/>
    <property type="match status" value="1"/>
</dbReference>
<dbReference type="Pfam" id="PF13328">
    <property type="entry name" value="HD_4"/>
    <property type="match status" value="1"/>
</dbReference>
<dbReference type="PROSITE" id="PS51880">
    <property type="entry name" value="TGS"/>
    <property type="match status" value="1"/>
</dbReference>
<dbReference type="CDD" id="cd01668">
    <property type="entry name" value="TGS_RSH"/>
    <property type="match status" value="1"/>
</dbReference>
<dbReference type="FunFam" id="3.10.20.30:FF:000002">
    <property type="entry name" value="GTP pyrophosphokinase (RelA/SpoT)"/>
    <property type="match status" value="1"/>
</dbReference>
<dbReference type="InterPro" id="IPR006674">
    <property type="entry name" value="HD_domain"/>
</dbReference>
<comment type="caution">
    <text evidence="5">The sequence shown here is derived from an EMBL/GenBank/DDBJ whole genome shotgun (WGS) entry which is preliminary data.</text>
</comment>
<dbReference type="PROSITE" id="PS51831">
    <property type="entry name" value="HD"/>
    <property type="match status" value="1"/>
</dbReference>
<comment type="similarity">
    <text evidence="2">Belongs to the relA/spoT family.</text>
</comment>
<dbReference type="CDD" id="cd00077">
    <property type="entry name" value="HDc"/>
    <property type="match status" value="1"/>
</dbReference>
<dbReference type="InterPro" id="IPR043519">
    <property type="entry name" value="NT_sf"/>
</dbReference>
<dbReference type="NCBIfam" id="TIGR00691">
    <property type="entry name" value="spoT_relA"/>
    <property type="match status" value="1"/>
</dbReference>
<organism evidence="5 6">
    <name type="scientific">Candidatus Shapirobacteria bacterium CG03_land_8_20_14_0_80_39_12</name>
    <dbReference type="NCBI Taxonomy" id="1974879"/>
    <lineage>
        <taxon>Bacteria</taxon>
        <taxon>Candidatus Shapironibacteriota</taxon>
    </lineage>
</organism>
<evidence type="ECO:0000259" key="4">
    <source>
        <dbReference type="PROSITE" id="PS51880"/>
    </source>
</evidence>
<dbReference type="InterPro" id="IPR012676">
    <property type="entry name" value="TGS-like"/>
</dbReference>
<evidence type="ECO:0000313" key="5">
    <source>
        <dbReference type="EMBL" id="PIV00664.1"/>
    </source>
</evidence>
<dbReference type="PANTHER" id="PTHR21262:SF31">
    <property type="entry name" value="GTP PYROPHOSPHOKINASE"/>
    <property type="match status" value="1"/>
</dbReference>
<dbReference type="Proteomes" id="UP000229631">
    <property type="component" value="Unassembled WGS sequence"/>
</dbReference>
<protein>
    <recommendedName>
        <fullName evidence="7">TGS domain-containing protein</fullName>
    </recommendedName>
</protein>
<evidence type="ECO:0000313" key="6">
    <source>
        <dbReference type="Proteomes" id="UP000229631"/>
    </source>
</evidence>
<dbReference type="PANTHER" id="PTHR21262">
    <property type="entry name" value="GUANOSINE-3',5'-BIS DIPHOSPHATE 3'-PYROPHOSPHOHYDROLASE"/>
    <property type="match status" value="1"/>
</dbReference>
<name>A0A2M7BC33_9BACT</name>
<evidence type="ECO:0008006" key="7">
    <source>
        <dbReference type="Google" id="ProtNLM"/>
    </source>
</evidence>
<dbReference type="Gene3D" id="1.10.3210.10">
    <property type="entry name" value="Hypothetical protein af1432"/>
    <property type="match status" value="1"/>
</dbReference>
<dbReference type="FunFam" id="1.10.3210.10:FF:000001">
    <property type="entry name" value="GTP pyrophosphokinase RelA"/>
    <property type="match status" value="1"/>
</dbReference>
<dbReference type="InterPro" id="IPR012675">
    <property type="entry name" value="Beta-grasp_dom_sf"/>
</dbReference>
<dbReference type="GO" id="GO:0015969">
    <property type="term" value="P:guanosine tetraphosphate metabolic process"/>
    <property type="evidence" value="ECO:0007669"/>
    <property type="project" value="InterPro"/>
</dbReference>
<dbReference type="EMBL" id="PEVC01000046">
    <property type="protein sequence ID" value="PIV00664.1"/>
    <property type="molecule type" value="Genomic_DNA"/>
</dbReference>
<dbReference type="Gene3D" id="3.30.460.10">
    <property type="entry name" value="Beta Polymerase, domain 2"/>
    <property type="match status" value="1"/>
</dbReference>
<evidence type="ECO:0000259" key="3">
    <source>
        <dbReference type="PROSITE" id="PS51831"/>
    </source>
</evidence>
<dbReference type="InterPro" id="IPR003607">
    <property type="entry name" value="HD/PDEase_dom"/>
</dbReference>
<accession>A0A2M7BC33</accession>
<dbReference type="InterPro" id="IPR007685">
    <property type="entry name" value="RelA_SpoT"/>
</dbReference>
<dbReference type="InterPro" id="IPR033655">
    <property type="entry name" value="TGS_RelA/SpoT"/>
</dbReference>
<dbReference type="SMART" id="SM00471">
    <property type="entry name" value="HDc"/>
    <property type="match status" value="1"/>
</dbReference>
<comment type="pathway">
    <text evidence="1">Purine metabolism.</text>
</comment>
<dbReference type="SUPFAM" id="SSF81271">
    <property type="entry name" value="TGS-like"/>
    <property type="match status" value="1"/>
</dbReference>
<dbReference type="SMART" id="SM00954">
    <property type="entry name" value="RelA_SpoT"/>
    <property type="match status" value="1"/>
</dbReference>
<sequence>MANIRSLVSKIQNYNSNADFKLIQKAFEFAAAAYAGQKRLSGDPVITHPLSVAQILADYKMDSTSIAAGLLHDTMEDGGITKEKLTSEFGKEVANIVDGVTKISQIKLRGSFEEDYVENLRKMILAMAKDLRVVLVKFADRLHNMQTLHFLPPKRQLKNAQETLEVYAPLSERLGMGEMKGDLEDLAFPYVYPEKYKWLIEYSRPYFLKAEEFLEKATRKIYAELAEEGIKAKISSRSKYLYSLWRKLERPEIGNDIEKIYDLVAMRVLVETVKDCYGALGIIHSIWKPVPWIGIRDFIAQPKPNGYRSIHTNVFSFNERILEVQIRTFEMHEEAERGIAAHWFYAYAKAGGASDQKLEKGIFAPDEKLSWVKQLVSWQNEVVDSKEYLEALKFDALAHRIFVFTPKGDVYDLPQGATPIDFAYAIHSDLGNEVTGAKVNGKMVALDFKLKSGDMVNIIRKERNKPSEKWLRFVVTQQARHQILKHVRNKI</sequence>
<dbReference type="AlphaFoldDB" id="A0A2M7BC33"/>
<reference evidence="6" key="1">
    <citation type="submission" date="2017-09" db="EMBL/GenBank/DDBJ databases">
        <title>Depth-based differentiation of microbial function through sediment-hosted aquifers and enrichment of novel symbionts in the deep terrestrial subsurface.</title>
        <authorList>
            <person name="Probst A.J."/>
            <person name="Ladd B."/>
            <person name="Jarett J.K."/>
            <person name="Geller-Mcgrath D.E."/>
            <person name="Sieber C.M.K."/>
            <person name="Emerson J.B."/>
            <person name="Anantharaman K."/>
            <person name="Thomas B.C."/>
            <person name="Malmstrom R."/>
            <person name="Stieglmeier M."/>
            <person name="Klingl A."/>
            <person name="Woyke T."/>
            <person name="Ryan C.M."/>
            <person name="Banfield J.F."/>
        </authorList>
    </citation>
    <scope>NUCLEOTIDE SEQUENCE [LARGE SCALE GENOMIC DNA]</scope>
</reference>
<evidence type="ECO:0000256" key="2">
    <source>
        <dbReference type="RuleBase" id="RU003847"/>
    </source>
</evidence>
<feature type="domain" description="TGS" evidence="4">
    <location>
        <begin position="399"/>
        <end position="460"/>
    </location>
</feature>
<proteinExistence type="inferred from homology"/>
<dbReference type="GO" id="GO:0005886">
    <property type="term" value="C:plasma membrane"/>
    <property type="evidence" value="ECO:0007669"/>
    <property type="project" value="TreeGrafter"/>
</dbReference>
<feature type="domain" description="HD" evidence="3">
    <location>
        <begin position="45"/>
        <end position="145"/>
    </location>
</feature>
<comment type="function">
    <text evidence="2">In eubacteria ppGpp (guanosine 3'-diphosphate 5'-diphosphate) is a mediator of the stringent response that coordinates a variety of cellular activities in response to changes in nutritional abundance.</text>
</comment>
<dbReference type="Pfam" id="PF04607">
    <property type="entry name" value="RelA_SpoT"/>
    <property type="match status" value="1"/>
</dbReference>
<dbReference type="Pfam" id="PF02824">
    <property type="entry name" value="TGS"/>
    <property type="match status" value="1"/>
</dbReference>